<feature type="compositionally biased region" description="Low complexity" evidence="1">
    <location>
        <begin position="492"/>
        <end position="512"/>
    </location>
</feature>
<reference evidence="2 3" key="1">
    <citation type="submission" date="2015-03" db="EMBL/GenBank/DDBJ databases">
        <title>Genomics and transcriptomics of the oil-accumulating basidiomycete yeast T. oleaginosus allow insights into substrate utilization and the diverse evolutionary trajectories of mating systems in fungi.</title>
        <authorList>
            <consortium name="DOE Joint Genome Institute"/>
            <person name="Kourist R."/>
            <person name="Kracht O."/>
            <person name="Bracharz F."/>
            <person name="Lipzen A."/>
            <person name="Nolan M."/>
            <person name="Ohm R."/>
            <person name="Grigoriev I."/>
            <person name="Sun S."/>
            <person name="Heitman J."/>
            <person name="Bruck T."/>
            <person name="Nowrousian M."/>
        </authorList>
    </citation>
    <scope>NUCLEOTIDE SEQUENCE [LARGE SCALE GENOMIC DNA]</scope>
    <source>
        <strain evidence="2 3">IBC0246</strain>
    </source>
</reference>
<organism evidence="2 3">
    <name type="scientific">Cutaneotrichosporon oleaginosum</name>
    <dbReference type="NCBI Taxonomy" id="879819"/>
    <lineage>
        <taxon>Eukaryota</taxon>
        <taxon>Fungi</taxon>
        <taxon>Dikarya</taxon>
        <taxon>Basidiomycota</taxon>
        <taxon>Agaricomycotina</taxon>
        <taxon>Tremellomycetes</taxon>
        <taxon>Trichosporonales</taxon>
        <taxon>Trichosporonaceae</taxon>
        <taxon>Cutaneotrichosporon</taxon>
    </lineage>
</organism>
<feature type="compositionally biased region" description="Acidic residues" evidence="1">
    <location>
        <begin position="626"/>
        <end position="638"/>
    </location>
</feature>
<feature type="compositionally biased region" description="Pro residues" evidence="1">
    <location>
        <begin position="732"/>
        <end position="743"/>
    </location>
</feature>
<feature type="compositionally biased region" description="Basic residues" evidence="1">
    <location>
        <begin position="642"/>
        <end position="661"/>
    </location>
</feature>
<feature type="compositionally biased region" description="Pro residues" evidence="1">
    <location>
        <begin position="711"/>
        <end position="720"/>
    </location>
</feature>
<gene>
    <name evidence="2" type="ORF">CC85DRAFT_325729</name>
</gene>
<dbReference type="GeneID" id="28986968"/>
<accession>A0A0J0XVW2</accession>
<feature type="region of interest" description="Disordered" evidence="1">
    <location>
        <begin position="367"/>
        <end position="400"/>
    </location>
</feature>
<dbReference type="RefSeq" id="XP_018281697.1">
    <property type="nucleotide sequence ID" value="XM_018426365.1"/>
</dbReference>
<dbReference type="AlphaFoldDB" id="A0A0J0XVW2"/>
<dbReference type="EMBL" id="KQ087182">
    <property type="protein sequence ID" value="KLT45206.1"/>
    <property type="molecule type" value="Genomic_DNA"/>
</dbReference>
<feature type="compositionally biased region" description="Basic residues" evidence="1">
    <location>
        <begin position="765"/>
        <end position="774"/>
    </location>
</feature>
<feature type="region of interest" description="Disordered" evidence="1">
    <location>
        <begin position="692"/>
        <end position="793"/>
    </location>
</feature>
<sequence length="855" mass="89212">MPDKQFASLVEARAYTFGEAKGLRTALALLRAESSFVETVLAHPVWAAILSNIAGKAKGLDVAASRMRCHCARPQHELCRCPAVSETGATKGSAVTGVTHIRSPSLMSARSGSSMSSKSSSSGSETDTSSSSGNSSSTARTHGRSDSASVRSNLSDDPMPGANGLAVKPVKVATTKGKGKSKDRTGKDAAQNGKGHAAMIVLGPERRIPLDVPIPYPGEAVVSQGDTNVSVSAGASIALGGSISAVGPSIAFKRNPGGEIVSVLGPRSDVKKNTASSAAIRPRTRSVLSSISVDLEDLEPYVRLPHDPLRATVVSVTPSVPSSPVAPKHPAIDPIMPDRTGTPVRSVPPTPTAGGFVTRPLPALGFPSLGHTARSPSLSPVSSKSERHKSSSSASPHASPVLVEELGQSTLPDEPHITAVPQDAGQGMFTRVVTHIVEEYFENKADKKPMPEETKIGGDYGPGYKAPGVPGSYVHPGYGNHPSPSAKPASLPGQTTQGPLATTAAPPASSLPAPLNYSPPLVSRPPMGAPTVSNSHLVQTSSLSPYSTALAHPLPPSRPTSSASTVDDEHLGDVLERLSYEEQQYIASLFSGNEDPSRVQPVLSDQAVAIVSRMTRFTVVEDFVEETEEEEAEGEVEEKTEKVKHKEKKKKKTNTNRKPKKERVPMAIPPAPVAAVVSAVAPTVASIVPPPAPAPGSARGSPSPLKWASPNLPPSPPALSPPVRAMTAGPSPHVPPHPHPPFPRASSTPPHSLPTPPQTAYPHPLHSRQHQHPHPHPEPPTHGHTHTHTHRPGCACRRPSVAMSVCSNHSVRSHHSVSPFGVNGAVHASPRVVHAVAHACTHGHGGSHQLCSCTM</sequence>
<keyword evidence="3" id="KW-1185">Reference proteome</keyword>
<evidence type="ECO:0000313" key="2">
    <source>
        <dbReference type="EMBL" id="KLT45206.1"/>
    </source>
</evidence>
<feature type="region of interest" description="Disordered" evidence="1">
    <location>
        <begin position="318"/>
        <end position="344"/>
    </location>
</feature>
<feature type="compositionally biased region" description="Low complexity" evidence="1">
    <location>
        <begin position="695"/>
        <end position="710"/>
    </location>
</feature>
<feature type="region of interest" description="Disordered" evidence="1">
    <location>
        <begin position="626"/>
        <end position="667"/>
    </location>
</feature>
<feature type="compositionally biased region" description="Low complexity" evidence="1">
    <location>
        <begin position="391"/>
        <end position="400"/>
    </location>
</feature>
<feature type="compositionally biased region" description="Low complexity" evidence="1">
    <location>
        <begin position="103"/>
        <end position="138"/>
    </location>
</feature>
<proteinExistence type="predicted"/>
<feature type="compositionally biased region" description="Polar residues" evidence="1">
    <location>
        <begin position="146"/>
        <end position="155"/>
    </location>
</feature>
<name>A0A0J0XVW2_9TREE</name>
<feature type="region of interest" description="Disordered" evidence="1">
    <location>
        <begin position="471"/>
        <end position="512"/>
    </location>
</feature>
<feature type="region of interest" description="Disordered" evidence="1">
    <location>
        <begin position="90"/>
        <end position="196"/>
    </location>
</feature>
<dbReference type="Proteomes" id="UP000053611">
    <property type="component" value="Unassembled WGS sequence"/>
</dbReference>
<protein>
    <submittedName>
        <fullName evidence="2">Uncharacterized protein</fullName>
    </submittedName>
</protein>
<evidence type="ECO:0000256" key="1">
    <source>
        <dbReference type="SAM" id="MobiDB-lite"/>
    </source>
</evidence>
<evidence type="ECO:0000313" key="3">
    <source>
        <dbReference type="Proteomes" id="UP000053611"/>
    </source>
</evidence>